<name>A0A1C9U4R6_9BACT</name>
<evidence type="ECO:0000313" key="5">
    <source>
        <dbReference type="EMBL" id="AOR51125.1"/>
    </source>
</evidence>
<dbReference type="PANTHER" id="PTHR10272">
    <property type="entry name" value="PLATELET-ACTIVATING FACTOR ACETYLHYDROLASE"/>
    <property type="match status" value="1"/>
</dbReference>
<keyword evidence="1 5" id="KW-0378">Hydrolase</keyword>
<dbReference type="InterPro" id="IPR000073">
    <property type="entry name" value="AB_hydrolase_1"/>
</dbReference>
<dbReference type="GO" id="GO:0016042">
    <property type="term" value="P:lipid catabolic process"/>
    <property type="evidence" value="ECO:0007669"/>
    <property type="project" value="UniProtKB-KW"/>
</dbReference>
<dbReference type="PANTHER" id="PTHR10272:SF0">
    <property type="entry name" value="PLATELET-ACTIVATING FACTOR ACETYLHYDROLASE"/>
    <property type="match status" value="1"/>
</dbReference>
<organism evidence="5">
    <name type="scientific">uncultured bacterium pAW1</name>
    <dbReference type="NCBI Taxonomy" id="1781155"/>
    <lineage>
        <taxon>Bacteria</taxon>
        <taxon>environmental samples</taxon>
    </lineage>
</organism>
<feature type="domain" description="AB hydrolase-1" evidence="4">
    <location>
        <begin position="61"/>
        <end position="304"/>
    </location>
</feature>
<dbReference type="GO" id="GO:0003847">
    <property type="term" value="F:1-alkyl-2-acetylglycerophosphocholine esterase activity"/>
    <property type="evidence" value="ECO:0007669"/>
    <property type="project" value="TreeGrafter"/>
</dbReference>
<dbReference type="Gene3D" id="3.40.50.1820">
    <property type="entry name" value="alpha/beta hydrolase"/>
    <property type="match status" value="1"/>
</dbReference>
<evidence type="ECO:0000256" key="2">
    <source>
        <dbReference type="ARBA" id="ARBA00022963"/>
    </source>
</evidence>
<sequence length="323" mass="35815">MAVSGAADLWAQSFFNPGPQFTPDLPSVVRVLDTMWIDRPRSREIPVRIYYPDSATTPMPIVLVSHGLGGTRHSLAYFGRYLASYGYVCVHVQHPGSDDQVWRGQLRPQEAMRRAARDIRNIANRPEDMSHVLSRLIDLNRDTSFVLFGLLDTTRVAAAGHSLGAFTASALAGRKGIFTGHGPLMFRDDRIDVAIIMSEPLPDSAVASTVYAQFATPALHITGTRDRSFINSDSPTDRRIPFAAIPRSDQFLVIFSGADHMTFSGQRLGGEPTALDRAIHAAVQRLARRFLDGYLRSTPRAHAWMQEFSLPEDFHVAGTVERK</sequence>
<protein>
    <submittedName>
        <fullName evidence="5">Platelet-activating factor acetylhydrolase plasma/intracellular isoform II</fullName>
    </submittedName>
</protein>
<proteinExistence type="predicted"/>
<reference evidence="5" key="1">
    <citation type="journal article" date="2016" name="Sci. Rep.">
        <title>Triclosan Resistome from Metagenome Reveals Diverse Enoyl Acyl Carrier Protein Reductases and Selective Enrichment of Triclosan Resistance Genes.</title>
        <authorList>
            <person name="Khan R."/>
            <person name="Kong H.G."/>
            <person name="Jung Y.H."/>
            <person name="Choi J."/>
            <person name="Baek K.Y."/>
            <person name="Hwang E.C."/>
            <person name="Lee S.W."/>
        </authorList>
    </citation>
    <scope>NUCLEOTIDE SEQUENCE</scope>
</reference>
<dbReference type="InterPro" id="IPR029058">
    <property type="entry name" value="AB_hydrolase_fold"/>
</dbReference>
<keyword evidence="3" id="KW-0443">Lipid metabolism</keyword>
<evidence type="ECO:0000256" key="3">
    <source>
        <dbReference type="ARBA" id="ARBA00023098"/>
    </source>
</evidence>
<dbReference type="Pfam" id="PF12697">
    <property type="entry name" value="Abhydrolase_6"/>
    <property type="match status" value="1"/>
</dbReference>
<dbReference type="SUPFAM" id="SSF53474">
    <property type="entry name" value="alpha/beta-Hydrolases"/>
    <property type="match status" value="1"/>
</dbReference>
<dbReference type="EMBL" id="KT982360">
    <property type="protein sequence ID" value="AOR51125.1"/>
    <property type="molecule type" value="Genomic_DNA"/>
</dbReference>
<accession>A0A1C9U4R6</accession>
<dbReference type="AlphaFoldDB" id="A0A1C9U4R6"/>
<keyword evidence="2" id="KW-0442">Lipid degradation</keyword>
<evidence type="ECO:0000256" key="1">
    <source>
        <dbReference type="ARBA" id="ARBA00022801"/>
    </source>
</evidence>
<evidence type="ECO:0000259" key="4">
    <source>
        <dbReference type="Pfam" id="PF12697"/>
    </source>
</evidence>